<evidence type="ECO:0000313" key="1">
    <source>
        <dbReference type="EMBL" id="CCF38025.1"/>
    </source>
</evidence>
<proteinExistence type="predicted"/>
<dbReference type="AlphaFoldDB" id="H1VCS2"/>
<dbReference type="EMBL" id="CACQ02002762">
    <property type="protein sequence ID" value="CCF38025.1"/>
    <property type="molecule type" value="Genomic_DNA"/>
</dbReference>
<reference evidence="2" key="1">
    <citation type="journal article" date="2012" name="Nat. Genet.">
        <title>Lifestyle transitions in plant pathogenic Colletotrichum fungi deciphered by genome and transcriptome analyses.</title>
        <authorList>
            <person name="O'Connell R.J."/>
            <person name="Thon M.R."/>
            <person name="Hacquard S."/>
            <person name="Amyotte S.G."/>
            <person name="Kleemann J."/>
            <person name="Torres M.F."/>
            <person name="Damm U."/>
            <person name="Buiate E.A."/>
            <person name="Epstein L."/>
            <person name="Alkan N."/>
            <person name="Altmueller J."/>
            <person name="Alvarado-Balderrama L."/>
            <person name="Bauser C.A."/>
            <person name="Becker C."/>
            <person name="Birren B.W."/>
            <person name="Chen Z."/>
            <person name="Choi J."/>
            <person name="Crouch J.A."/>
            <person name="Duvick J.P."/>
            <person name="Farman M.A."/>
            <person name="Gan P."/>
            <person name="Heiman D."/>
            <person name="Henrissat B."/>
            <person name="Howard R.J."/>
            <person name="Kabbage M."/>
            <person name="Koch C."/>
            <person name="Kracher B."/>
            <person name="Kubo Y."/>
            <person name="Law A.D."/>
            <person name="Lebrun M.-H."/>
            <person name="Lee Y.-H."/>
            <person name="Miyara I."/>
            <person name="Moore N."/>
            <person name="Neumann U."/>
            <person name="Nordstroem K."/>
            <person name="Panaccione D.G."/>
            <person name="Panstruga R."/>
            <person name="Place M."/>
            <person name="Proctor R.H."/>
            <person name="Prusky D."/>
            <person name="Rech G."/>
            <person name="Reinhardt R."/>
            <person name="Rollins J.A."/>
            <person name="Rounsley S."/>
            <person name="Schardl C.L."/>
            <person name="Schwartz D.C."/>
            <person name="Shenoy N."/>
            <person name="Shirasu K."/>
            <person name="Sikhakolli U.R."/>
            <person name="Stueber K."/>
            <person name="Sukno S.A."/>
            <person name="Sweigard J.A."/>
            <person name="Takano Y."/>
            <person name="Takahara H."/>
            <person name="Trail F."/>
            <person name="van der Does H.C."/>
            <person name="Voll L.M."/>
            <person name="Will I."/>
            <person name="Young S."/>
            <person name="Zeng Q."/>
            <person name="Zhang J."/>
            <person name="Zhou S."/>
            <person name="Dickman M.B."/>
            <person name="Schulze-Lefert P."/>
            <person name="Ver Loren van Themaat E."/>
            <person name="Ma L.-J."/>
            <person name="Vaillancourt L.J."/>
        </authorList>
    </citation>
    <scope>NUCLEOTIDE SEQUENCE [LARGE SCALE GENOMIC DNA]</scope>
    <source>
        <strain evidence="2">IMI 349063</strain>
    </source>
</reference>
<name>H1VCS2_COLHI</name>
<protein>
    <submittedName>
        <fullName evidence="1">Uncharacterized protein</fullName>
    </submittedName>
</protein>
<sequence length="103" mass="11830">MYGNGNSIGFVIWMETERVCLFVACRYSYVRERKSDIYLTDSVALDLLRISRATLSVINILCRQVRTSQETEKQWVVLHLPQASRNSTHFVQTDKSVSSPVSE</sequence>
<organism evidence="1 2">
    <name type="scientific">Colletotrichum higginsianum (strain IMI 349063)</name>
    <name type="common">Crucifer anthracnose fungus</name>
    <dbReference type="NCBI Taxonomy" id="759273"/>
    <lineage>
        <taxon>Eukaryota</taxon>
        <taxon>Fungi</taxon>
        <taxon>Dikarya</taxon>
        <taxon>Ascomycota</taxon>
        <taxon>Pezizomycotina</taxon>
        <taxon>Sordariomycetes</taxon>
        <taxon>Hypocreomycetidae</taxon>
        <taxon>Glomerellales</taxon>
        <taxon>Glomerellaceae</taxon>
        <taxon>Colletotrichum</taxon>
        <taxon>Colletotrichum destructivum species complex</taxon>
    </lineage>
</organism>
<dbReference type="Proteomes" id="UP000007174">
    <property type="component" value="Unassembled WGS sequence"/>
</dbReference>
<dbReference type="HOGENOM" id="CLU_2263561_0_0_1"/>
<gene>
    <name evidence="1" type="ORF">CH063_09226</name>
</gene>
<evidence type="ECO:0000313" key="2">
    <source>
        <dbReference type="Proteomes" id="UP000007174"/>
    </source>
</evidence>
<accession>H1VCS2</accession>